<protein>
    <submittedName>
        <fullName evidence="2">Uncharacterized protein</fullName>
    </submittedName>
</protein>
<organism evidence="2">
    <name type="scientific">marine sediment metagenome</name>
    <dbReference type="NCBI Taxonomy" id="412755"/>
    <lineage>
        <taxon>unclassified sequences</taxon>
        <taxon>metagenomes</taxon>
        <taxon>ecological metagenomes</taxon>
    </lineage>
</organism>
<sequence>MEKDNTTTKPITTEQKYYRILQAMLHGRRRLKSEERIALRFACTLISQRVGEMELDED</sequence>
<evidence type="ECO:0000313" key="1">
    <source>
        <dbReference type="EMBL" id="KKK93306.1"/>
    </source>
</evidence>
<proteinExistence type="predicted"/>
<reference evidence="2" key="1">
    <citation type="journal article" date="2015" name="Nature">
        <title>Complex archaea that bridge the gap between prokaryotes and eukaryotes.</title>
        <authorList>
            <person name="Spang A."/>
            <person name="Saw J.H."/>
            <person name="Jorgensen S.L."/>
            <person name="Zaremba-Niedzwiedzka K."/>
            <person name="Martijn J."/>
            <person name="Lind A.E."/>
            <person name="van Eijk R."/>
            <person name="Schleper C."/>
            <person name="Guy L."/>
            <person name="Ettema T.J."/>
        </authorList>
    </citation>
    <scope>NUCLEOTIDE SEQUENCE</scope>
</reference>
<comment type="caution">
    <text evidence="2">The sequence shown here is derived from an EMBL/GenBank/DDBJ whole genome shotgun (WGS) entry which is preliminary data.</text>
</comment>
<dbReference type="AlphaFoldDB" id="A0A0F9C8A2"/>
<dbReference type="EMBL" id="LAZR01047830">
    <property type="protein sequence ID" value="KKK93306.1"/>
    <property type="molecule type" value="Genomic_DNA"/>
</dbReference>
<gene>
    <name evidence="2" type="ORF">LCGC14_2434400</name>
    <name evidence="1" type="ORF">LCGC14_2694200</name>
</gene>
<evidence type="ECO:0000313" key="2">
    <source>
        <dbReference type="EMBL" id="KKL22542.1"/>
    </source>
</evidence>
<name>A0A0F9C8A2_9ZZZZ</name>
<dbReference type="EMBL" id="LAZR01037311">
    <property type="protein sequence ID" value="KKL22542.1"/>
    <property type="molecule type" value="Genomic_DNA"/>
</dbReference>
<accession>A0A0F9C8A2</accession>